<reference evidence="7 8" key="1">
    <citation type="submission" date="2015-09" db="EMBL/GenBank/DDBJ databases">
        <authorList>
            <consortium name="Pathogen Informatics"/>
        </authorList>
    </citation>
    <scope>NUCLEOTIDE SEQUENCE [LARGE SCALE GENOMIC DNA]</scope>
    <source>
        <strain evidence="6 8">2789STDY5834899</strain>
        <strain evidence="5 7">2789STDY5834945</strain>
    </source>
</reference>
<dbReference type="InterPro" id="IPR009057">
    <property type="entry name" value="Homeodomain-like_sf"/>
</dbReference>
<evidence type="ECO:0000313" key="6">
    <source>
        <dbReference type="EMBL" id="CUP99047.1"/>
    </source>
</evidence>
<dbReference type="EMBL" id="CZBI01000002">
    <property type="protein sequence ID" value="CUP71432.1"/>
    <property type="molecule type" value="Genomic_DNA"/>
</dbReference>
<evidence type="ECO:0000313" key="8">
    <source>
        <dbReference type="Proteomes" id="UP000095576"/>
    </source>
</evidence>
<keyword evidence="1" id="KW-0805">Transcription regulation</keyword>
<dbReference type="InterPro" id="IPR037923">
    <property type="entry name" value="HTH-like"/>
</dbReference>
<dbReference type="PANTHER" id="PTHR43280:SF32">
    <property type="entry name" value="TRANSCRIPTIONAL REGULATORY PROTEIN"/>
    <property type="match status" value="1"/>
</dbReference>
<dbReference type="Proteomes" id="UP000095576">
    <property type="component" value="Unassembled WGS sequence"/>
</dbReference>
<dbReference type="Proteomes" id="UP000095541">
    <property type="component" value="Unassembled WGS sequence"/>
</dbReference>
<accession>A0A174ST38</accession>
<dbReference type="SUPFAM" id="SSF51215">
    <property type="entry name" value="Regulatory protein AraC"/>
    <property type="match status" value="1"/>
</dbReference>
<protein>
    <submittedName>
        <fullName evidence="6">AraC family transcriptional regulator</fullName>
    </submittedName>
</protein>
<dbReference type="Pfam" id="PF12833">
    <property type="entry name" value="HTH_18"/>
    <property type="match status" value="1"/>
</dbReference>
<dbReference type="GO" id="GO:0043565">
    <property type="term" value="F:sequence-specific DNA binding"/>
    <property type="evidence" value="ECO:0007669"/>
    <property type="project" value="InterPro"/>
</dbReference>
<dbReference type="PRINTS" id="PR00032">
    <property type="entry name" value="HTHARAC"/>
</dbReference>
<keyword evidence="3" id="KW-0804">Transcription</keyword>
<sequence>MRTEYNKHSKPKITNTLMKMEVPQVDLPLEVLAWTKVTEDILNIYKQSCRLQACIFAICTEGTMKVSINLLEYEVHPNDLITLLPGTIIQFREKAEKVSLCFAGFSAKCIGHINLLTTIGNAYPKLIEQPIIPLSENIADYLKEYFALLSHASCDESFKMDSKLADLSLQTILTSIQLMYRNYSGNNHSNRKKEICRKLIQLITEHYKDQRCAQFYADQLGISLQHLSTTVKQVTGKSVLDTIAYIVIIDAKAQLKGTDMTIQEIAYSLNFPNPSFFCKFFRRHVGMSPLEFRNS</sequence>
<evidence type="ECO:0000313" key="5">
    <source>
        <dbReference type="EMBL" id="CUP71432.1"/>
    </source>
</evidence>
<name>A0A174ST38_BACT4</name>
<evidence type="ECO:0000259" key="4">
    <source>
        <dbReference type="PROSITE" id="PS01124"/>
    </source>
</evidence>
<dbReference type="PROSITE" id="PS01124">
    <property type="entry name" value="HTH_ARAC_FAMILY_2"/>
    <property type="match status" value="1"/>
</dbReference>
<dbReference type="SUPFAM" id="SSF46689">
    <property type="entry name" value="Homeodomain-like"/>
    <property type="match status" value="1"/>
</dbReference>
<dbReference type="Gene3D" id="1.10.10.60">
    <property type="entry name" value="Homeodomain-like"/>
    <property type="match status" value="2"/>
</dbReference>
<proteinExistence type="predicted"/>
<dbReference type="EMBL" id="CZAP01000018">
    <property type="protein sequence ID" value="CUP99047.1"/>
    <property type="molecule type" value="Genomic_DNA"/>
</dbReference>
<dbReference type="AlphaFoldDB" id="A0A174ST38"/>
<evidence type="ECO:0000313" key="7">
    <source>
        <dbReference type="Proteomes" id="UP000095541"/>
    </source>
</evidence>
<feature type="domain" description="HTH araC/xylS-type" evidence="4">
    <location>
        <begin position="197"/>
        <end position="295"/>
    </location>
</feature>
<dbReference type="InterPro" id="IPR020449">
    <property type="entry name" value="Tscrpt_reg_AraC-type_HTH"/>
</dbReference>
<dbReference type="PANTHER" id="PTHR43280">
    <property type="entry name" value="ARAC-FAMILY TRANSCRIPTIONAL REGULATOR"/>
    <property type="match status" value="1"/>
</dbReference>
<organism evidence="6 8">
    <name type="scientific">Bacteroides thetaiotaomicron</name>
    <dbReference type="NCBI Taxonomy" id="818"/>
    <lineage>
        <taxon>Bacteria</taxon>
        <taxon>Pseudomonadati</taxon>
        <taxon>Bacteroidota</taxon>
        <taxon>Bacteroidia</taxon>
        <taxon>Bacteroidales</taxon>
        <taxon>Bacteroidaceae</taxon>
        <taxon>Bacteroides</taxon>
    </lineage>
</organism>
<dbReference type="InterPro" id="IPR018060">
    <property type="entry name" value="HTH_AraC"/>
</dbReference>
<keyword evidence="2" id="KW-0238">DNA-binding</keyword>
<dbReference type="SMART" id="SM00342">
    <property type="entry name" value="HTH_ARAC"/>
    <property type="match status" value="1"/>
</dbReference>
<gene>
    <name evidence="6" type="primary">rhaS_6</name>
    <name evidence="5" type="synonym">rhaS_2</name>
    <name evidence="6" type="ORF">ERS852511_03917</name>
    <name evidence="5" type="ORF">ERS852557_01392</name>
</gene>
<evidence type="ECO:0000256" key="2">
    <source>
        <dbReference type="ARBA" id="ARBA00023125"/>
    </source>
</evidence>
<dbReference type="GO" id="GO:0003700">
    <property type="term" value="F:DNA-binding transcription factor activity"/>
    <property type="evidence" value="ECO:0007669"/>
    <property type="project" value="InterPro"/>
</dbReference>
<evidence type="ECO:0000256" key="1">
    <source>
        <dbReference type="ARBA" id="ARBA00023015"/>
    </source>
</evidence>
<evidence type="ECO:0000256" key="3">
    <source>
        <dbReference type="ARBA" id="ARBA00023163"/>
    </source>
</evidence>